<feature type="domain" description="ATP-dependent DNA ligase family profile" evidence="7">
    <location>
        <begin position="382"/>
        <end position="522"/>
    </location>
</feature>
<keyword evidence="2" id="KW-0436">Ligase</keyword>
<dbReference type="PROSITE" id="PS50160">
    <property type="entry name" value="DNA_LIGASE_A3"/>
    <property type="match status" value="1"/>
</dbReference>
<dbReference type="Gene3D" id="3.30.470.30">
    <property type="entry name" value="DNA ligase/mRNA capping enzyme"/>
    <property type="match status" value="1"/>
</dbReference>
<accession>A0A9P7NC61</accession>
<reference evidence="8" key="1">
    <citation type="journal article" date="2020" name="bioRxiv">
        <title>Whole genome comparisons of ergot fungi reveals the divergence and evolution of species within the genus Claviceps are the result of varying mechanisms driving genome evolution and host range expansion.</title>
        <authorList>
            <person name="Wyka S.A."/>
            <person name="Mondo S.J."/>
            <person name="Liu M."/>
            <person name="Dettman J."/>
            <person name="Nalam V."/>
            <person name="Broders K.D."/>
        </authorList>
    </citation>
    <scope>NUCLEOTIDE SEQUENCE</scope>
    <source>
        <strain evidence="8">CCC 602</strain>
    </source>
</reference>
<comment type="similarity">
    <text evidence="1">Belongs to the ATP-dependent DNA ligase family.</text>
</comment>
<dbReference type="GO" id="GO:0003910">
    <property type="term" value="F:DNA ligase (ATP) activity"/>
    <property type="evidence" value="ECO:0007669"/>
    <property type="project" value="InterPro"/>
</dbReference>
<dbReference type="GO" id="GO:0005524">
    <property type="term" value="F:ATP binding"/>
    <property type="evidence" value="ECO:0007669"/>
    <property type="project" value="UniProtKB-KW"/>
</dbReference>
<dbReference type="OrthoDB" id="2160351at2759"/>
<dbReference type="AlphaFoldDB" id="A0A9P7NC61"/>
<comment type="caution">
    <text evidence="8">The sequence shown here is derived from an EMBL/GenBank/DDBJ whole genome shotgun (WGS) entry which is preliminary data.</text>
</comment>
<feature type="region of interest" description="Disordered" evidence="6">
    <location>
        <begin position="677"/>
        <end position="799"/>
    </location>
</feature>
<dbReference type="Pfam" id="PF04675">
    <property type="entry name" value="DNA_ligase_A_N"/>
    <property type="match status" value="1"/>
</dbReference>
<feature type="region of interest" description="Disordered" evidence="6">
    <location>
        <begin position="812"/>
        <end position="853"/>
    </location>
</feature>
<keyword evidence="4" id="KW-0067">ATP-binding</keyword>
<evidence type="ECO:0000313" key="8">
    <source>
        <dbReference type="EMBL" id="KAG6007660.1"/>
    </source>
</evidence>
<dbReference type="InterPro" id="IPR012340">
    <property type="entry name" value="NA-bd_OB-fold"/>
</dbReference>
<evidence type="ECO:0000256" key="2">
    <source>
        <dbReference type="ARBA" id="ARBA00022598"/>
    </source>
</evidence>
<evidence type="ECO:0000256" key="4">
    <source>
        <dbReference type="ARBA" id="ARBA00022840"/>
    </source>
</evidence>
<evidence type="ECO:0000313" key="9">
    <source>
        <dbReference type="Proteomes" id="UP000748025"/>
    </source>
</evidence>
<protein>
    <recommendedName>
        <fullName evidence="7">ATP-dependent DNA ligase family profile domain-containing protein</fullName>
    </recommendedName>
</protein>
<gene>
    <name evidence="8" type="ORF">E4U43_000280</name>
</gene>
<dbReference type="InterPro" id="IPR029710">
    <property type="entry name" value="LIG4"/>
</dbReference>
<dbReference type="Pfam" id="PF01068">
    <property type="entry name" value="DNA_ligase_A_M"/>
    <property type="match status" value="1"/>
</dbReference>
<feature type="compositionally biased region" description="Polar residues" evidence="6">
    <location>
        <begin position="768"/>
        <end position="779"/>
    </location>
</feature>
<dbReference type="InterPro" id="IPR036599">
    <property type="entry name" value="DNA_ligase_N_sf"/>
</dbReference>
<sequence length="1021" mass="114096">MPVLFASVCDLLDECHRLHIAKKPNARAVFQWFRQHRGFLNAPNTDLAALLSTLLPEKRSDRVYCIKTPTLEKLIGKALMLGASRLVELSLYKRPRQGVDLADCVERILTATPNPLYSEQDQVTVEDIDQVLHGIASNVVWSSPCIRAHQTTSTRDDLHSIYRRLSAREAKWFTRLVLKEYRPLILDSGLIYRCCHPALPLILKVQDDFATAIKTLQTLKSSSSPGFDRYPAVRGKSLTMVEPKLGVKVGRQNWIKGRSIKHCLDMGHGRMSVEDKIDGEYCQFHVSIINGKLQIQIFSKSGKDSTEDRYKLNGIITKSIGFGRSDCTVRHNCILEGELVVHDDVENKILPFHKIRNHVVRRGRLINVDLDSPPRSYENLMIVFYDILFLDHQSLLDVCHSERFHILERTIRCEKGRAELVKRILVDFHRPTGASELRKAFARVITAKGEGLVLKPDQPYFDFHNHKGSLSGSCIKLKKEYIGTFGDVGDFAVVGAGFNSAKARSYQIANLPWTVFYVGCLNNKEEVRRWGVTPEFTVVSAVEVPESLLGMLIVHGNMASIPLDMNTMTKLHIPKGIEADAPLQFAFQNPPVFDMRCFSFDKPGNTGFWTLRFPTVSKIHFDRDFSDAVTFDELQAMARDARATPDLEDSQENLDWIAKLEGADPRGRAMDALSQLTATTMPTPSPRRSRTPLSPSIRSHSGSPEVAGKHFRWPSVGMSVKSLPTPPTSSLPEPERQPTTEQTPGRDRKRKVVVQSPPSSPSVKRRNTATSRSSPTVATGTKRREPLQGVDGNSSQQPTTTRTLFAGAVDAGHSAGTTADDEREDRQQPQATSAREGEKEKKKQGPPFEHTAAVSCLQVTIPSSSEEASQPRRPATKPVCAFAAGKCHLFGSTVLLAASALADSAARSALLEEHGLADTAVDMDEWFAANRFGASAALGIRKSRHRVLILVDTVQMGRETQKVLASVELTRRDLPRKTRGWIAVYDWRVLQHLGVMEDDSVKEKYFDGFQDPWRRWYCGIV</sequence>
<dbReference type="SUPFAM" id="SSF56091">
    <property type="entry name" value="DNA ligase/mRNA capping enzyme, catalytic domain"/>
    <property type="match status" value="1"/>
</dbReference>
<dbReference type="PANTHER" id="PTHR45997:SF2">
    <property type="entry name" value="ATP DEPENDENT DNA LIGASE DOMAIN PROTEIN (AFU_ORTHOLOGUE AFUA_5G02430)"/>
    <property type="match status" value="1"/>
</dbReference>
<dbReference type="EMBL" id="SRPW01001081">
    <property type="protein sequence ID" value="KAG6007660.1"/>
    <property type="molecule type" value="Genomic_DNA"/>
</dbReference>
<keyword evidence="9" id="KW-1185">Reference proteome</keyword>
<dbReference type="Gene3D" id="1.10.3260.10">
    <property type="entry name" value="DNA ligase, ATP-dependent, N-terminal domain"/>
    <property type="match status" value="1"/>
</dbReference>
<dbReference type="Proteomes" id="UP000748025">
    <property type="component" value="Unassembled WGS sequence"/>
</dbReference>
<keyword evidence="3" id="KW-0547">Nucleotide-binding</keyword>
<dbReference type="GO" id="GO:0006310">
    <property type="term" value="P:DNA recombination"/>
    <property type="evidence" value="ECO:0007669"/>
    <property type="project" value="InterPro"/>
</dbReference>
<dbReference type="Gene3D" id="2.40.50.140">
    <property type="entry name" value="Nucleic acid-binding proteins"/>
    <property type="match status" value="1"/>
</dbReference>
<dbReference type="InterPro" id="IPR012310">
    <property type="entry name" value="DNA_ligase_ATP-dep_cent"/>
</dbReference>
<dbReference type="InterPro" id="IPR012308">
    <property type="entry name" value="DNA_ligase_ATP-dep_N"/>
</dbReference>
<dbReference type="GO" id="GO:0006303">
    <property type="term" value="P:double-strand break repair via nonhomologous end joining"/>
    <property type="evidence" value="ECO:0007669"/>
    <property type="project" value="TreeGrafter"/>
</dbReference>
<evidence type="ECO:0000256" key="3">
    <source>
        <dbReference type="ARBA" id="ARBA00022741"/>
    </source>
</evidence>
<dbReference type="PANTHER" id="PTHR45997">
    <property type="entry name" value="DNA LIGASE 4"/>
    <property type="match status" value="1"/>
</dbReference>
<organism evidence="8 9">
    <name type="scientific">Claviceps pusilla</name>
    <dbReference type="NCBI Taxonomy" id="123648"/>
    <lineage>
        <taxon>Eukaryota</taxon>
        <taxon>Fungi</taxon>
        <taxon>Dikarya</taxon>
        <taxon>Ascomycota</taxon>
        <taxon>Pezizomycotina</taxon>
        <taxon>Sordariomycetes</taxon>
        <taxon>Hypocreomycetidae</taxon>
        <taxon>Hypocreales</taxon>
        <taxon>Clavicipitaceae</taxon>
        <taxon>Claviceps</taxon>
    </lineage>
</organism>
<dbReference type="GO" id="GO:0006297">
    <property type="term" value="P:nucleotide-excision repair, DNA gap filling"/>
    <property type="evidence" value="ECO:0007669"/>
    <property type="project" value="TreeGrafter"/>
</dbReference>
<proteinExistence type="inferred from homology"/>
<evidence type="ECO:0000256" key="1">
    <source>
        <dbReference type="ARBA" id="ARBA00007572"/>
    </source>
</evidence>
<dbReference type="GO" id="GO:0032807">
    <property type="term" value="C:DNA ligase IV complex"/>
    <property type="evidence" value="ECO:0007669"/>
    <property type="project" value="TreeGrafter"/>
</dbReference>
<dbReference type="GO" id="GO:0003677">
    <property type="term" value="F:DNA binding"/>
    <property type="evidence" value="ECO:0007669"/>
    <property type="project" value="InterPro"/>
</dbReference>
<keyword evidence="5" id="KW-0539">Nucleus</keyword>
<evidence type="ECO:0000256" key="6">
    <source>
        <dbReference type="SAM" id="MobiDB-lite"/>
    </source>
</evidence>
<name>A0A9P7NC61_9HYPO</name>
<evidence type="ECO:0000256" key="5">
    <source>
        <dbReference type="ARBA" id="ARBA00023242"/>
    </source>
</evidence>
<evidence type="ECO:0000259" key="7">
    <source>
        <dbReference type="PROSITE" id="PS50160"/>
    </source>
</evidence>